<dbReference type="GO" id="GO:0006310">
    <property type="term" value="P:DNA recombination"/>
    <property type="evidence" value="ECO:0007669"/>
    <property type="project" value="UniProtKB-UniRule"/>
</dbReference>
<evidence type="ECO:0000256" key="11">
    <source>
        <dbReference type="ARBA" id="ARBA00023125"/>
    </source>
</evidence>
<dbReference type="GO" id="GO:0005737">
    <property type="term" value="C:cytoplasm"/>
    <property type="evidence" value="ECO:0007669"/>
    <property type="project" value="TreeGrafter"/>
</dbReference>
<evidence type="ECO:0000256" key="8">
    <source>
        <dbReference type="ARBA" id="ARBA00022806"/>
    </source>
</evidence>
<comment type="catalytic activity">
    <reaction evidence="15">
        <text>Couples ATP hydrolysis with the unwinding of duplex DNA by translocating in the 3'-5' direction.</text>
        <dbReference type="EC" id="5.6.2.4"/>
    </reaction>
</comment>
<feature type="region of interest" description="Disordered" evidence="17">
    <location>
        <begin position="621"/>
        <end position="643"/>
    </location>
</feature>
<evidence type="ECO:0000256" key="4">
    <source>
        <dbReference type="ARBA" id="ARBA00022723"/>
    </source>
</evidence>
<dbReference type="Gene3D" id="1.10.10.1390">
    <property type="entry name" value="ATP-dependent DNA helicase RecQ"/>
    <property type="match status" value="1"/>
</dbReference>
<dbReference type="InterPro" id="IPR029491">
    <property type="entry name" value="Helicase_HTH"/>
</dbReference>
<evidence type="ECO:0000256" key="7">
    <source>
        <dbReference type="ARBA" id="ARBA00022801"/>
    </source>
</evidence>
<dbReference type="GO" id="GO:0006260">
    <property type="term" value="P:DNA replication"/>
    <property type="evidence" value="ECO:0007669"/>
    <property type="project" value="InterPro"/>
</dbReference>
<dbReference type="Pfam" id="PF00270">
    <property type="entry name" value="DEAD"/>
    <property type="match status" value="1"/>
</dbReference>
<dbReference type="FunFam" id="3.40.50.300:FF:000296">
    <property type="entry name" value="ATP-dependent DNA helicase RecQ"/>
    <property type="match status" value="1"/>
</dbReference>
<dbReference type="GO" id="GO:0009378">
    <property type="term" value="F:four-way junction helicase activity"/>
    <property type="evidence" value="ECO:0007669"/>
    <property type="project" value="TreeGrafter"/>
</dbReference>
<dbReference type="GO" id="GO:0003677">
    <property type="term" value="F:DNA binding"/>
    <property type="evidence" value="ECO:0007669"/>
    <property type="project" value="UniProtKB-KW"/>
</dbReference>
<keyword evidence="10" id="KW-0067">ATP-binding</keyword>
<dbReference type="InterPro" id="IPR010997">
    <property type="entry name" value="HRDC-like_sf"/>
</dbReference>
<dbReference type="Pfam" id="PF14493">
    <property type="entry name" value="HTH_40"/>
    <property type="match status" value="1"/>
</dbReference>
<dbReference type="Gene3D" id="1.10.150.80">
    <property type="entry name" value="HRDC domain"/>
    <property type="match status" value="1"/>
</dbReference>
<dbReference type="GO" id="GO:0005524">
    <property type="term" value="F:ATP binding"/>
    <property type="evidence" value="ECO:0007669"/>
    <property type="project" value="UniProtKB-KW"/>
</dbReference>
<dbReference type="Proteomes" id="UP000580568">
    <property type="component" value="Unassembled WGS sequence"/>
</dbReference>
<dbReference type="Pfam" id="PF00570">
    <property type="entry name" value="HRDC"/>
    <property type="match status" value="1"/>
</dbReference>
<accession>A0A6V8SIW4</accession>
<keyword evidence="7" id="KW-0378">Hydrolase</keyword>
<keyword evidence="13" id="KW-0234">DNA repair</keyword>
<dbReference type="PROSITE" id="PS50967">
    <property type="entry name" value="HRDC"/>
    <property type="match status" value="1"/>
</dbReference>
<dbReference type="CDD" id="cd17920">
    <property type="entry name" value="DEXHc_RecQ"/>
    <property type="match status" value="1"/>
</dbReference>
<name>A0A6V8SIW4_9CLOT</name>
<dbReference type="PANTHER" id="PTHR13710">
    <property type="entry name" value="DNA HELICASE RECQ FAMILY MEMBER"/>
    <property type="match status" value="1"/>
</dbReference>
<keyword evidence="4" id="KW-0479">Metal-binding</keyword>
<dbReference type="GO" id="GO:0030894">
    <property type="term" value="C:replisome"/>
    <property type="evidence" value="ECO:0007669"/>
    <property type="project" value="TreeGrafter"/>
</dbReference>
<keyword evidence="5" id="KW-0547">Nucleotide-binding</keyword>
<dbReference type="InterPro" id="IPR036390">
    <property type="entry name" value="WH_DNA-bd_sf"/>
</dbReference>
<dbReference type="InterPro" id="IPR004589">
    <property type="entry name" value="DNA_helicase_ATP-dep_RecQ"/>
</dbReference>
<keyword evidence="22" id="KW-1185">Reference proteome</keyword>
<proteinExistence type="inferred from homology"/>
<dbReference type="Gene3D" id="1.10.10.10">
    <property type="entry name" value="Winged helix-like DNA-binding domain superfamily/Winged helix DNA-binding domain"/>
    <property type="match status" value="1"/>
</dbReference>
<dbReference type="Pfam" id="PF09382">
    <property type="entry name" value="RQC"/>
    <property type="match status" value="1"/>
</dbReference>
<evidence type="ECO:0000313" key="21">
    <source>
        <dbReference type="EMBL" id="GFP77169.1"/>
    </source>
</evidence>
<dbReference type="NCBIfam" id="TIGR01389">
    <property type="entry name" value="recQ"/>
    <property type="match status" value="1"/>
</dbReference>
<evidence type="ECO:0000256" key="12">
    <source>
        <dbReference type="ARBA" id="ARBA00023172"/>
    </source>
</evidence>
<dbReference type="SUPFAM" id="SSF46785">
    <property type="entry name" value="Winged helix' DNA-binding domain"/>
    <property type="match status" value="1"/>
</dbReference>
<dbReference type="NCBIfam" id="TIGR00614">
    <property type="entry name" value="recQ_fam"/>
    <property type="match status" value="1"/>
</dbReference>
<dbReference type="PROSITE" id="PS51192">
    <property type="entry name" value="HELICASE_ATP_BIND_1"/>
    <property type="match status" value="1"/>
</dbReference>
<evidence type="ECO:0000256" key="6">
    <source>
        <dbReference type="ARBA" id="ARBA00022763"/>
    </source>
</evidence>
<reference evidence="21 22" key="1">
    <citation type="submission" date="2020-07" db="EMBL/GenBank/DDBJ databases">
        <title>A new beta-1,3-glucan-decomposing anaerobic bacterium isolated from anoxic soil subjected to biological soil disinfestation.</title>
        <authorList>
            <person name="Ueki A."/>
            <person name="Tonouchi A."/>
        </authorList>
    </citation>
    <scope>NUCLEOTIDE SEQUENCE [LARGE SCALE GENOMIC DNA]</scope>
    <source>
        <strain evidence="21 22">TW1</strain>
    </source>
</reference>
<feature type="domain" description="Helicase C-terminal" evidence="20">
    <location>
        <begin position="227"/>
        <end position="374"/>
    </location>
</feature>
<organism evidence="21 22">
    <name type="scientific">Clostridium fungisolvens</name>
    <dbReference type="NCBI Taxonomy" id="1604897"/>
    <lineage>
        <taxon>Bacteria</taxon>
        <taxon>Bacillati</taxon>
        <taxon>Bacillota</taxon>
        <taxon>Clostridia</taxon>
        <taxon>Eubacteriales</taxon>
        <taxon>Clostridiaceae</taxon>
        <taxon>Clostridium</taxon>
    </lineage>
</organism>
<keyword evidence="14" id="KW-0413">Isomerase</keyword>
<dbReference type="GO" id="GO:0009432">
    <property type="term" value="P:SOS response"/>
    <property type="evidence" value="ECO:0007669"/>
    <property type="project" value="UniProtKB-UniRule"/>
</dbReference>
<keyword evidence="12" id="KW-0233">DNA recombination</keyword>
<dbReference type="SMART" id="SM00956">
    <property type="entry name" value="RQC"/>
    <property type="match status" value="1"/>
</dbReference>
<evidence type="ECO:0000256" key="15">
    <source>
        <dbReference type="ARBA" id="ARBA00034617"/>
    </source>
</evidence>
<evidence type="ECO:0000313" key="22">
    <source>
        <dbReference type="Proteomes" id="UP000580568"/>
    </source>
</evidence>
<dbReference type="InterPro" id="IPR018982">
    <property type="entry name" value="RQC_domain"/>
</dbReference>
<evidence type="ECO:0000256" key="16">
    <source>
        <dbReference type="NCBIfam" id="TIGR01389"/>
    </source>
</evidence>
<dbReference type="SUPFAM" id="SSF47819">
    <property type="entry name" value="HRDC-like"/>
    <property type="match status" value="1"/>
</dbReference>
<evidence type="ECO:0000256" key="5">
    <source>
        <dbReference type="ARBA" id="ARBA00022741"/>
    </source>
</evidence>
<dbReference type="InterPro" id="IPR032284">
    <property type="entry name" value="RecQ_Zn-bd"/>
</dbReference>
<dbReference type="InterPro" id="IPR014001">
    <property type="entry name" value="Helicase_ATP-bd"/>
</dbReference>
<evidence type="ECO:0000259" key="18">
    <source>
        <dbReference type="PROSITE" id="PS50967"/>
    </source>
</evidence>
<feature type="domain" description="HRDC" evidence="18">
    <location>
        <begin position="524"/>
        <end position="604"/>
    </location>
</feature>
<evidence type="ECO:0000259" key="20">
    <source>
        <dbReference type="PROSITE" id="PS51194"/>
    </source>
</evidence>
<dbReference type="GO" id="GO:0006281">
    <property type="term" value="P:DNA repair"/>
    <property type="evidence" value="ECO:0007669"/>
    <property type="project" value="UniProtKB-KW"/>
</dbReference>
<evidence type="ECO:0000259" key="19">
    <source>
        <dbReference type="PROSITE" id="PS51192"/>
    </source>
</evidence>
<dbReference type="Pfam" id="PF16124">
    <property type="entry name" value="RecQ_Zn_bind"/>
    <property type="match status" value="1"/>
</dbReference>
<comment type="similarity">
    <text evidence="3">Belongs to the helicase family. RecQ subfamily.</text>
</comment>
<dbReference type="SMART" id="SM00487">
    <property type="entry name" value="DEXDc"/>
    <property type="match status" value="1"/>
</dbReference>
<dbReference type="InterPro" id="IPR044876">
    <property type="entry name" value="HRDC_dom_sf"/>
</dbReference>
<dbReference type="EMBL" id="BLZR01000001">
    <property type="protein sequence ID" value="GFP77169.1"/>
    <property type="molecule type" value="Genomic_DNA"/>
</dbReference>
<dbReference type="InterPro" id="IPR006293">
    <property type="entry name" value="DNA_helicase_ATP-dep_RecQ_bac"/>
</dbReference>
<evidence type="ECO:0000256" key="14">
    <source>
        <dbReference type="ARBA" id="ARBA00023235"/>
    </source>
</evidence>
<dbReference type="AlphaFoldDB" id="A0A6V8SIW4"/>
<evidence type="ECO:0000256" key="1">
    <source>
        <dbReference type="ARBA" id="ARBA00001946"/>
    </source>
</evidence>
<dbReference type="PROSITE" id="PS51194">
    <property type="entry name" value="HELICASE_CTER"/>
    <property type="match status" value="1"/>
</dbReference>
<dbReference type="GO" id="GO:0043138">
    <property type="term" value="F:3'-5' DNA helicase activity"/>
    <property type="evidence" value="ECO:0007669"/>
    <property type="project" value="UniProtKB-EC"/>
</dbReference>
<dbReference type="InterPro" id="IPR001650">
    <property type="entry name" value="Helicase_C-like"/>
</dbReference>
<dbReference type="GO" id="GO:0046872">
    <property type="term" value="F:metal ion binding"/>
    <property type="evidence" value="ECO:0007669"/>
    <property type="project" value="UniProtKB-KW"/>
</dbReference>
<comment type="cofactor">
    <cofactor evidence="2">
        <name>Zn(2+)</name>
        <dbReference type="ChEBI" id="CHEBI:29105"/>
    </cofactor>
</comment>
<dbReference type="RefSeq" id="WP_183278553.1">
    <property type="nucleotide sequence ID" value="NZ_BLZR01000001.1"/>
</dbReference>
<dbReference type="PANTHER" id="PTHR13710:SF105">
    <property type="entry name" value="ATP-DEPENDENT DNA HELICASE Q1"/>
    <property type="match status" value="1"/>
</dbReference>
<keyword evidence="8 21" id="KW-0347">Helicase</keyword>
<dbReference type="SMART" id="SM00341">
    <property type="entry name" value="HRDC"/>
    <property type="match status" value="1"/>
</dbReference>
<dbReference type="SUPFAM" id="SSF52540">
    <property type="entry name" value="P-loop containing nucleoside triphosphate hydrolases"/>
    <property type="match status" value="1"/>
</dbReference>
<feature type="domain" description="Helicase ATP-binding" evidence="19">
    <location>
        <begin position="37"/>
        <end position="206"/>
    </location>
</feature>
<evidence type="ECO:0000256" key="10">
    <source>
        <dbReference type="ARBA" id="ARBA00022840"/>
    </source>
</evidence>
<dbReference type="GO" id="GO:0016787">
    <property type="term" value="F:hydrolase activity"/>
    <property type="evidence" value="ECO:0007669"/>
    <property type="project" value="UniProtKB-KW"/>
</dbReference>
<evidence type="ECO:0000256" key="3">
    <source>
        <dbReference type="ARBA" id="ARBA00005446"/>
    </source>
</evidence>
<evidence type="ECO:0000256" key="17">
    <source>
        <dbReference type="SAM" id="MobiDB-lite"/>
    </source>
</evidence>
<dbReference type="InterPro" id="IPR002121">
    <property type="entry name" value="HRDC_dom"/>
</dbReference>
<dbReference type="GO" id="GO:0043590">
    <property type="term" value="C:bacterial nucleoid"/>
    <property type="evidence" value="ECO:0007669"/>
    <property type="project" value="TreeGrafter"/>
</dbReference>
<keyword evidence="9" id="KW-0862">Zinc</keyword>
<dbReference type="Gene3D" id="3.40.50.300">
    <property type="entry name" value="P-loop containing nucleotide triphosphate hydrolases"/>
    <property type="match status" value="2"/>
</dbReference>
<comment type="caution">
    <text evidence="21">The sequence shown here is derived from an EMBL/GenBank/DDBJ whole genome shotgun (WGS) entry which is preliminary data.</text>
</comment>
<evidence type="ECO:0000256" key="13">
    <source>
        <dbReference type="ARBA" id="ARBA00023204"/>
    </source>
</evidence>
<sequence>MNLDFNKDITDLNDKALEILNKYYGYSSFRAGQKQIIEEILKGNDTVAIMPTGGGKSICYQVPAMIIEGLTIVVSPLISLMKDQVDAIRDIGIESAYINSTLSNREIDDIFQLALEGNLKILYVAPERLETSQFLDLVSKVHVGFVAIDEAHCVSQWGHDFRTSYRFIKSFISILKVRPIVAAFTATATNEVREDIIKLLGLRDPKVFISGFDRENIKINVVKGINKKKYIVDFIKKNINSAGIIYAATRKEVDSLYDQLNDKDISCTRYHAGLSDEERSRNQEDFVYDRYNVMIATNAFGMGIDKPNIRYVIHYNMPKNIEGYYQEIGRAGRDGEESEAILLFSPGDIHTQKYIIDIGTGNEARKVNEYKKLQSMTDLVYSNDCYRKYILNYFGEQYDKHCNNCSNCEVEGELTNKTLDAQKVLSCVFRMKRSYGATVLIDTLRGSENKKIKDLGFHRLSTYGIMKDYSKDDLKNFINTLVSHRILSYDEGEYPVVRLNERSMAVLRGEEEVWFKEIQKVTKIIEDNALFDILRNLRREIAVQEKVPPYIVFGDSTLKEISGRMPRTIEELSDISGVGELKLNKYGERFLNVVVEYVESNKIEVQFDYKKKEKSIKVNEEKPKVEKKGSKKEKDAKEPKEPKKKSYMLTIDMLKENLSLLNIAKEREITISTICSHLEQYALEGNQINFSVDFSDILSKEQETVILEVAKEVGDDKLKPIKEKVDDTITYDHIKMALLKKRLAI</sequence>
<dbReference type="SMART" id="SM00490">
    <property type="entry name" value="HELICc"/>
    <property type="match status" value="1"/>
</dbReference>
<keyword evidence="6" id="KW-0227">DNA damage</keyword>
<keyword evidence="11" id="KW-0238">DNA-binding</keyword>
<dbReference type="InterPro" id="IPR027417">
    <property type="entry name" value="P-loop_NTPase"/>
</dbReference>
<evidence type="ECO:0000256" key="9">
    <source>
        <dbReference type="ARBA" id="ARBA00022833"/>
    </source>
</evidence>
<dbReference type="Pfam" id="PF00271">
    <property type="entry name" value="Helicase_C"/>
    <property type="match status" value="1"/>
</dbReference>
<evidence type="ECO:0000256" key="2">
    <source>
        <dbReference type="ARBA" id="ARBA00001947"/>
    </source>
</evidence>
<dbReference type="InterPro" id="IPR036388">
    <property type="entry name" value="WH-like_DNA-bd_sf"/>
</dbReference>
<gene>
    <name evidence="21" type="ORF">bsdtw1_03283</name>
</gene>
<comment type="cofactor">
    <cofactor evidence="1">
        <name>Mg(2+)</name>
        <dbReference type="ChEBI" id="CHEBI:18420"/>
    </cofactor>
</comment>
<dbReference type="EC" id="5.6.2.4" evidence="16"/>
<protein>
    <recommendedName>
        <fullName evidence="16">DNA helicase RecQ</fullName>
        <ecNumber evidence="16">5.6.2.4</ecNumber>
    </recommendedName>
</protein>
<dbReference type="InterPro" id="IPR011545">
    <property type="entry name" value="DEAD/DEAH_box_helicase_dom"/>
</dbReference>
<feature type="compositionally biased region" description="Basic and acidic residues" evidence="17">
    <location>
        <begin position="621"/>
        <end position="641"/>
    </location>
</feature>